<gene>
    <name evidence="1" type="ORF">PC41400_07865</name>
</gene>
<reference evidence="1 2" key="1">
    <citation type="submission" date="2018-01" db="EMBL/GenBank/DDBJ databases">
        <title>The whole genome sequencing and assembly of Paenibacillus chitinolyticus KCCM 41400 strain.</title>
        <authorList>
            <person name="Kim J.-Y."/>
            <person name="Park M.-K."/>
            <person name="Lee Y.-J."/>
            <person name="Yi H."/>
            <person name="Bahn Y.-S."/>
            <person name="Kim J.F."/>
            <person name="Lee D.-W."/>
        </authorList>
    </citation>
    <scope>NUCLEOTIDE SEQUENCE [LARGE SCALE GENOMIC DNA]</scope>
    <source>
        <strain evidence="1 2">KCCM 41400</strain>
    </source>
</reference>
<dbReference type="EMBL" id="CP026520">
    <property type="protein sequence ID" value="QAV17585.1"/>
    <property type="molecule type" value="Genomic_DNA"/>
</dbReference>
<dbReference type="KEGG" id="pchi:PC41400_07865"/>
<name>A0A410WT71_9BACL</name>
<organism evidence="1 2">
    <name type="scientific">Paenibacillus chitinolyticus</name>
    <dbReference type="NCBI Taxonomy" id="79263"/>
    <lineage>
        <taxon>Bacteria</taxon>
        <taxon>Bacillati</taxon>
        <taxon>Bacillota</taxon>
        <taxon>Bacilli</taxon>
        <taxon>Bacillales</taxon>
        <taxon>Paenibacillaceae</taxon>
        <taxon>Paenibacillus</taxon>
    </lineage>
</organism>
<dbReference type="Proteomes" id="UP000288943">
    <property type="component" value="Chromosome"/>
</dbReference>
<proteinExistence type="predicted"/>
<protein>
    <submittedName>
        <fullName evidence="1">Uncharacterized protein</fullName>
    </submittedName>
</protein>
<evidence type="ECO:0000313" key="1">
    <source>
        <dbReference type="EMBL" id="QAV17585.1"/>
    </source>
</evidence>
<evidence type="ECO:0000313" key="2">
    <source>
        <dbReference type="Proteomes" id="UP000288943"/>
    </source>
</evidence>
<accession>A0A410WT71</accession>
<dbReference type="AlphaFoldDB" id="A0A410WT71"/>
<sequence>MEKTLFEHDKTYRLLIENILERLPRIGDEACLTSPLTGKAAAFISGGRPLFIWEEEGQGRQGPLCGLGTRSSFLRLSYARLIERWRRPPESMKKGFIDLI</sequence>